<dbReference type="Pfam" id="PF01183">
    <property type="entry name" value="Glyco_hydro_25"/>
    <property type="match status" value="1"/>
</dbReference>
<dbReference type="InterPro" id="IPR002053">
    <property type="entry name" value="Glyco_hydro_25"/>
</dbReference>
<sequence>MATPLLALAARRALVVLLALGVALGAAALALPSSASAATAVHAAAPASIADEHRVGAARGIDVSGHQHPRNRAINFTKVRRAGFTYAFIKATEGRGFVNEWARADGRASARAGLATGFYHFARPSSSARRQAQHFLREVRRTGVRSPMLVLDLETTDGRSRAHLRAWSRTWLATVERATGERPILYTGPGFWKGSVAGSQAFSKYPLWVAHYETKSPTVPGPWRRYAIWQHSDSGRVAGVPGRVDVNVAPRAVAERLAPPQSALARVAAARTAKAKAARTPAAAERSADASVSRGGERPKAGPAEAKAKAGAPSKDRAPERAQGFVARFGLAHGFVLRTPIG</sequence>
<proteinExistence type="inferred from homology"/>
<feature type="region of interest" description="Disordered" evidence="4">
    <location>
        <begin position="276"/>
        <end position="321"/>
    </location>
</feature>
<evidence type="ECO:0000313" key="6">
    <source>
        <dbReference type="EMBL" id="MFC6150792.1"/>
    </source>
</evidence>
<accession>A0ABW1QPX0</accession>
<evidence type="ECO:0000256" key="3">
    <source>
        <dbReference type="ARBA" id="ARBA00023295"/>
    </source>
</evidence>
<dbReference type="InterPro" id="IPR017853">
    <property type="entry name" value="GH"/>
</dbReference>
<dbReference type="PANTHER" id="PTHR34135">
    <property type="entry name" value="LYSOZYME"/>
    <property type="match status" value="1"/>
</dbReference>
<name>A0ABW1QPX0_9ACTN</name>
<feature type="compositionally biased region" description="Low complexity" evidence="4">
    <location>
        <begin position="301"/>
        <end position="313"/>
    </location>
</feature>
<dbReference type="GO" id="GO:0016787">
    <property type="term" value="F:hydrolase activity"/>
    <property type="evidence" value="ECO:0007669"/>
    <property type="project" value="UniProtKB-KW"/>
</dbReference>
<keyword evidence="7" id="KW-1185">Reference proteome</keyword>
<dbReference type="PROSITE" id="PS51904">
    <property type="entry name" value="GLYCOSYL_HYDROL_F25_2"/>
    <property type="match status" value="1"/>
</dbReference>
<feature type="signal peptide" evidence="5">
    <location>
        <begin position="1"/>
        <end position="37"/>
    </location>
</feature>
<feature type="chain" id="PRO_5046086056" evidence="5">
    <location>
        <begin position="38"/>
        <end position="342"/>
    </location>
</feature>
<evidence type="ECO:0000313" key="7">
    <source>
        <dbReference type="Proteomes" id="UP001596097"/>
    </source>
</evidence>
<dbReference type="RefSeq" id="WP_153816629.1">
    <property type="nucleotide sequence ID" value="NZ_JBHSQL010000012.1"/>
</dbReference>
<keyword evidence="2 6" id="KW-0378">Hydrolase</keyword>
<dbReference type="InterPro" id="IPR018077">
    <property type="entry name" value="Glyco_hydro_fam25_subgr"/>
</dbReference>
<dbReference type="PROSITE" id="PS51318">
    <property type="entry name" value="TAT"/>
    <property type="match status" value="1"/>
</dbReference>
<dbReference type="Proteomes" id="UP001596097">
    <property type="component" value="Unassembled WGS sequence"/>
</dbReference>
<reference evidence="7" key="1">
    <citation type="journal article" date="2019" name="Int. J. Syst. Evol. Microbiol.">
        <title>The Global Catalogue of Microorganisms (GCM) 10K type strain sequencing project: providing services to taxonomists for standard genome sequencing and annotation.</title>
        <authorList>
            <consortium name="The Broad Institute Genomics Platform"/>
            <consortium name="The Broad Institute Genome Sequencing Center for Infectious Disease"/>
            <person name="Wu L."/>
            <person name="Ma J."/>
        </authorList>
    </citation>
    <scope>NUCLEOTIDE SEQUENCE [LARGE SCALE GENOMIC DNA]</scope>
    <source>
        <strain evidence="7">CGMCC 4.7198</strain>
    </source>
</reference>
<evidence type="ECO:0000256" key="5">
    <source>
        <dbReference type="SAM" id="SignalP"/>
    </source>
</evidence>
<comment type="similarity">
    <text evidence="1">Belongs to the glycosyl hydrolase 25 family.</text>
</comment>
<dbReference type="SMART" id="SM00641">
    <property type="entry name" value="Glyco_25"/>
    <property type="match status" value="1"/>
</dbReference>
<dbReference type="PANTHER" id="PTHR34135:SF2">
    <property type="entry name" value="LYSOZYME"/>
    <property type="match status" value="1"/>
</dbReference>
<dbReference type="EMBL" id="JBHSQL010000012">
    <property type="protein sequence ID" value="MFC6150792.1"/>
    <property type="molecule type" value="Genomic_DNA"/>
</dbReference>
<gene>
    <name evidence="6" type="ORF">ACFPYK_15425</name>
</gene>
<keyword evidence="5" id="KW-0732">Signal</keyword>
<dbReference type="CDD" id="cd00599">
    <property type="entry name" value="GH25_muramidase"/>
    <property type="match status" value="1"/>
</dbReference>
<dbReference type="InterPro" id="IPR006311">
    <property type="entry name" value="TAT_signal"/>
</dbReference>
<evidence type="ECO:0000256" key="2">
    <source>
        <dbReference type="ARBA" id="ARBA00022801"/>
    </source>
</evidence>
<protein>
    <submittedName>
        <fullName evidence="6">Glycoside hydrolase family 25 protein</fullName>
    </submittedName>
</protein>
<dbReference type="SUPFAM" id="SSF51445">
    <property type="entry name" value="(Trans)glycosidases"/>
    <property type="match status" value="1"/>
</dbReference>
<keyword evidence="3" id="KW-0326">Glycosidase</keyword>
<organism evidence="6 7">
    <name type="scientific">Mumia xiangluensis</name>
    <dbReference type="NCBI Taxonomy" id="1678900"/>
    <lineage>
        <taxon>Bacteria</taxon>
        <taxon>Bacillati</taxon>
        <taxon>Actinomycetota</taxon>
        <taxon>Actinomycetes</taxon>
        <taxon>Propionibacteriales</taxon>
        <taxon>Nocardioidaceae</taxon>
        <taxon>Mumia</taxon>
    </lineage>
</organism>
<feature type="compositionally biased region" description="Low complexity" evidence="4">
    <location>
        <begin position="278"/>
        <end position="294"/>
    </location>
</feature>
<comment type="caution">
    <text evidence="6">The sequence shown here is derived from an EMBL/GenBank/DDBJ whole genome shotgun (WGS) entry which is preliminary data.</text>
</comment>
<dbReference type="Gene3D" id="3.20.20.80">
    <property type="entry name" value="Glycosidases"/>
    <property type="match status" value="1"/>
</dbReference>
<evidence type="ECO:0000256" key="1">
    <source>
        <dbReference type="ARBA" id="ARBA00010646"/>
    </source>
</evidence>
<evidence type="ECO:0000256" key="4">
    <source>
        <dbReference type="SAM" id="MobiDB-lite"/>
    </source>
</evidence>